<name>A0A2T7D5Y0_9POAL</name>
<reference evidence="1 2" key="1">
    <citation type="submission" date="2018-04" db="EMBL/GenBank/DDBJ databases">
        <title>WGS assembly of Panicum hallii var. hallii HAL2.</title>
        <authorList>
            <person name="Lovell J."/>
            <person name="Jenkins J."/>
            <person name="Lowry D."/>
            <person name="Mamidi S."/>
            <person name="Sreedasyam A."/>
            <person name="Weng X."/>
            <person name="Barry K."/>
            <person name="Bonette J."/>
            <person name="Campitelli B."/>
            <person name="Daum C."/>
            <person name="Gordon S."/>
            <person name="Gould B."/>
            <person name="Lipzen A."/>
            <person name="MacQueen A."/>
            <person name="Palacio-Mejia J."/>
            <person name="Plott C."/>
            <person name="Shakirov E."/>
            <person name="Shu S."/>
            <person name="Yoshinaga Y."/>
            <person name="Zane M."/>
            <person name="Rokhsar D."/>
            <person name="Grimwood J."/>
            <person name="Schmutz J."/>
            <person name="Juenger T."/>
        </authorList>
    </citation>
    <scope>NUCLEOTIDE SEQUENCE [LARGE SCALE GENOMIC DNA]</scope>
    <source>
        <strain evidence="2">cv. HAL2</strain>
    </source>
</reference>
<dbReference type="Proteomes" id="UP000244336">
    <property type="component" value="Chromosome 6"/>
</dbReference>
<dbReference type="Gramene" id="PUZ50997">
    <property type="protein sequence ID" value="PUZ50997"/>
    <property type="gene ID" value="GQ55_6G126500"/>
</dbReference>
<evidence type="ECO:0000313" key="1">
    <source>
        <dbReference type="EMBL" id="PUZ50997.1"/>
    </source>
</evidence>
<proteinExistence type="predicted"/>
<organism evidence="1 2">
    <name type="scientific">Panicum hallii var. hallii</name>
    <dbReference type="NCBI Taxonomy" id="1504633"/>
    <lineage>
        <taxon>Eukaryota</taxon>
        <taxon>Viridiplantae</taxon>
        <taxon>Streptophyta</taxon>
        <taxon>Embryophyta</taxon>
        <taxon>Tracheophyta</taxon>
        <taxon>Spermatophyta</taxon>
        <taxon>Magnoliopsida</taxon>
        <taxon>Liliopsida</taxon>
        <taxon>Poales</taxon>
        <taxon>Poaceae</taxon>
        <taxon>PACMAD clade</taxon>
        <taxon>Panicoideae</taxon>
        <taxon>Panicodae</taxon>
        <taxon>Paniceae</taxon>
        <taxon>Panicinae</taxon>
        <taxon>Panicum</taxon>
        <taxon>Panicum sect. Panicum</taxon>
    </lineage>
</organism>
<sequence>MGPLAISQASGIASTAATAPPLPPTVLAPSTMAFQSSDEVDTDNGLNVFDEMPPRYTVHQNCYFLTSARSAIV</sequence>
<evidence type="ECO:0000313" key="2">
    <source>
        <dbReference type="Proteomes" id="UP000244336"/>
    </source>
</evidence>
<gene>
    <name evidence="1" type="ORF">GQ55_6G126500</name>
</gene>
<protein>
    <submittedName>
        <fullName evidence="1">Uncharacterized protein</fullName>
    </submittedName>
</protein>
<keyword evidence="2" id="KW-1185">Reference proteome</keyword>
<dbReference type="AlphaFoldDB" id="A0A2T7D5Y0"/>
<accession>A0A2T7D5Y0</accession>
<dbReference type="EMBL" id="CM009754">
    <property type="protein sequence ID" value="PUZ50997.1"/>
    <property type="molecule type" value="Genomic_DNA"/>
</dbReference>